<dbReference type="Proteomes" id="UP000422108">
    <property type="component" value="Chromosome"/>
</dbReference>
<evidence type="ECO:0000313" key="2">
    <source>
        <dbReference type="EMBL" id="BBO93074.1"/>
    </source>
</evidence>
<name>A0A5K8AN69_9BACT</name>
<dbReference type="EMBL" id="AP021879">
    <property type="protein sequence ID" value="BBO93074.1"/>
    <property type="molecule type" value="Genomic_DNA"/>
</dbReference>
<evidence type="ECO:0000313" key="3">
    <source>
        <dbReference type="Proteomes" id="UP000422108"/>
    </source>
</evidence>
<feature type="compositionally biased region" description="Basic and acidic residues" evidence="1">
    <location>
        <begin position="51"/>
        <end position="74"/>
    </location>
</feature>
<accession>A0A5K8AN69</accession>
<proteinExistence type="predicted"/>
<dbReference type="AlphaFoldDB" id="A0A5K8AN69"/>
<keyword evidence="3" id="KW-1185">Reference proteome</keyword>
<reference evidence="2 3" key="1">
    <citation type="submission" date="2019-11" db="EMBL/GenBank/DDBJ databases">
        <title>Comparative genomics of hydrocarbon-degrading Desulfosarcina strains.</title>
        <authorList>
            <person name="Watanabe M."/>
            <person name="Kojima H."/>
            <person name="Fukui M."/>
        </authorList>
    </citation>
    <scope>NUCLEOTIDE SEQUENCE [LARGE SCALE GENOMIC DNA]</scope>
    <source>
        <strain evidence="3">oXyS1</strain>
    </source>
</reference>
<organism evidence="2 3">
    <name type="scientific">Desulfosarcina ovata subsp. ovata</name>
    <dbReference type="NCBI Taxonomy" id="2752305"/>
    <lineage>
        <taxon>Bacteria</taxon>
        <taxon>Pseudomonadati</taxon>
        <taxon>Thermodesulfobacteriota</taxon>
        <taxon>Desulfobacteria</taxon>
        <taxon>Desulfobacterales</taxon>
        <taxon>Desulfosarcinaceae</taxon>
        <taxon>Desulfosarcina</taxon>
    </lineage>
</organism>
<evidence type="ECO:0000256" key="1">
    <source>
        <dbReference type="SAM" id="MobiDB-lite"/>
    </source>
</evidence>
<gene>
    <name evidence="2" type="ORF">DSCOOX_62540</name>
</gene>
<protein>
    <submittedName>
        <fullName evidence="2">Uncharacterized protein</fullName>
    </submittedName>
</protein>
<feature type="region of interest" description="Disordered" evidence="1">
    <location>
        <begin position="1"/>
        <end position="79"/>
    </location>
</feature>
<sequence>MVGLKMSSGQNKPEPDAFPTRAVTRALSKKVNEGTADGDRVSGEQLRGRVRQKESDRNLSGHNDQIKNKPEPKPAPKHWTCWFRFR</sequence>